<sequence length="205" mass="22669">MNNLSAFSEVSEPFAELQFNLDRDMGMTIAFPLLEMRTDLGNGEVVDAAHPLTVALWADVAVRKWPASAISLEMAPSGSLPNMRGKSKLYEKYAFFENVPFSRKALDIIQSGALDEFASTLAEEVVNLESPVGNDLFAKDILHHAVLGTLNIVSPFLHQNSDIQSLSQFTKENEFMFVDQVLSCMGFFNEDGFVVTKKARRAASI</sequence>
<keyword evidence="2" id="KW-1185">Reference proteome</keyword>
<evidence type="ECO:0000313" key="1">
    <source>
        <dbReference type="EMBL" id="WOH11632.1"/>
    </source>
</evidence>
<protein>
    <submittedName>
        <fullName evidence="1">Uncharacterized protein</fullName>
    </submittedName>
</protein>
<gene>
    <name evidence="1" type="ORF">DCAR_0831122</name>
</gene>
<dbReference type="Gramene" id="KZM84280">
    <property type="protein sequence ID" value="KZM84280"/>
    <property type="gene ID" value="DCAR_028426"/>
</dbReference>
<accession>A0A175YLZ9</accession>
<dbReference type="AlphaFoldDB" id="A0A175YLZ9"/>
<dbReference type="EMBL" id="CP093350">
    <property type="protein sequence ID" value="WOH11632.1"/>
    <property type="molecule type" value="Genomic_DNA"/>
</dbReference>
<reference evidence="1" key="1">
    <citation type="journal article" date="2016" name="Nat. Genet.">
        <title>A high-quality carrot genome assembly provides new insights into carotenoid accumulation and asterid genome evolution.</title>
        <authorList>
            <person name="Iorizzo M."/>
            <person name="Ellison S."/>
            <person name="Senalik D."/>
            <person name="Zeng P."/>
            <person name="Satapoomin P."/>
            <person name="Huang J."/>
            <person name="Bowman M."/>
            <person name="Iovene M."/>
            <person name="Sanseverino W."/>
            <person name="Cavagnaro P."/>
            <person name="Yildiz M."/>
            <person name="Macko-Podgorni A."/>
            <person name="Moranska E."/>
            <person name="Grzebelus E."/>
            <person name="Grzebelus D."/>
            <person name="Ashrafi H."/>
            <person name="Zheng Z."/>
            <person name="Cheng S."/>
            <person name="Spooner D."/>
            <person name="Van Deynze A."/>
            <person name="Simon P."/>
        </authorList>
    </citation>
    <scope>NUCLEOTIDE SEQUENCE</scope>
    <source>
        <tissue evidence="1">Leaf</tissue>
    </source>
</reference>
<proteinExistence type="predicted"/>
<reference evidence="1" key="2">
    <citation type="submission" date="2022-03" db="EMBL/GenBank/DDBJ databases">
        <title>Draft title - Genomic analysis of global carrot germplasm unveils the trajectory of domestication and the origin of high carotenoid orange carrot.</title>
        <authorList>
            <person name="Iorizzo M."/>
            <person name="Ellison S."/>
            <person name="Senalik D."/>
            <person name="Macko-Podgorni A."/>
            <person name="Grzebelus D."/>
            <person name="Bostan H."/>
            <person name="Rolling W."/>
            <person name="Curaba J."/>
            <person name="Simon P."/>
        </authorList>
    </citation>
    <scope>NUCLEOTIDE SEQUENCE</scope>
    <source>
        <tissue evidence="1">Leaf</tissue>
    </source>
</reference>
<organism evidence="1 2">
    <name type="scientific">Daucus carota subsp. sativus</name>
    <name type="common">Carrot</name>
    <dbReference type="NCBI Taxonomy" id="79200"/>
    <lineage>
        <taxon>Eukaryota</taxon>
        <taxon>Viridiplantae</taxon>
        <taxon>Streptophyta</taxon>
        <taxon>Embryophyta</taxon>
        <taxon>Tracheophyta</taxon>
        <taxon>Spermatophyta</taxon>
        <taxon>Magnoliopsida</taxon>
        <taxon>eudicotyledons</taxon>
        <taxon>Gunneridae</taxon>
        <taxon>Pentapetalae</taxon>
        <taxon>asterids</taxon>
        <taxon>campanulids</taxon>
        <taxon>Apiales</taxon>
        <taxon>Apiaceae</taxon>
        <taxon>Apioideae</taxon>
        <taxon>Scandiceae</taxon>
        <taxon>Daucinae</taxon>
        <taxon>Daucus</taxon>
        <taxon>Daucus sect. Daucus</taxon>
    </lineage>
</organism>
<dbReference type="Proteomes" id="UP000077755">
    <property type="component" value="Chromosome 8"/>
</dbReference>
<evidence type="ECO:0000313" key="2">
    <source>
        <dbReference type="Proteomes" id="UP000077755"/>
    </source>
</evidence>
<name>A0A175YLZ9_DAUCS</name>